<organism evidence="1 2">
    <name type="scientific">Ambrosia artemisiifolia</name>
    <name type="common">Common ragweed</name>
    <dbReference type="NCBI Taxonomy" id="4212"/>
    <lineage>
        <taxon>Eukaryota</taxon>
        <taxon>Viridiplantae</taxon>
        <taxon>Streptophyta</taxon>
        <taxon>Embryophyta</taxon>
        <taxon>Tracheophyta</taxon>
        <taxon>Spermatophyta</taxon>
        <taxon>Magnoliopsida</taxon>
        <taxon>eudicotyledons</taxon>
        <taxon>Gunneridae</taxon>
        <taxon>Pentapetalae</taxon>
        <taxon>asterids</taxon>
        <taxon>campanulids</taxon>
        <taxon>Asterales</taxon>
        <taxon>Asteraceae</taxon>
        <taxon>Asteroideae</taxon>
        <taxon>Heliantheae alliance</taxon>
        <taxon>Heliantheae</taxon>
        <taxon>Ambrosia</taxon>
    </lineage>
</organism>
<comment type="caution">
    <text evidence="1">The sequence shown here is derived from an EMBL/GenBank/DDBJ whole genome shotgun (WGS) entry which is preliminary data.</text>
</comment>
<feature type="non-terminal residue" evidence="1">
    <location>
        <position position="1"/>
    </location>
</feature>
<gene>
    <name evidence="1" type="ORF">M8C21_032294</name>
</gene>
<reference evidence="1" key="1">
    <citation type="submission" date="2022-06" db="EMBL/GenBank/DDBJ databases">
        <title>Uncovering the hologenomic basis of an extraordinary plant invasion.</title>
        <authorList>
            <person name="Bieker V.C."/>
            <person name="Martin M.D."/>
            <person name="Gilbert T."/>
            <person name="Hodgins K."/>
            <person name="Battlay P."/>
            <person name="Petersen B."/>
            <person name="Wilson J."/>
        </authorList>
    </citation>
    <scope>NUCLEOTIDE SEQUENCE</scope>
    <source>
        <strain evidence="1">AA19_3_7</strain>
        <tissue evidence="1">Leaf</tissue>
    </source>
</reference>
<evidence type="ECO:0000313" key="1">
    <source>
        <dbReference type="EMBL" id="KAI7747121.1"/>
    </source>
</evidence>
<dbReference type="EMBL" id="JAMZMK010006839">
    <property type="protein sequence ID" value="KAI7747121.1"/>
    <property type="molecule type" value="Genomic_DNA"/>
</dbReference>
<name>A0AAD5CRT1_AMBAR</name>
<proteinExistence type="predicted"/>
<keyword evidence="2" id="KW-1185">Reference proteome</keyword>
<sequence length="178" mass="20642">IVKKRVTSKCKDSMLNISIDEYTSEERTEKFKLGEALMEVVTFMDPRKKIRHRIERIENQNNNLLSSSPTFNTFFETLEPNIAYTTLPPPSSPFYISITHSHQSPPPILFILLTTATRRHLSTLSAVIFHHNTYLPPLRPHHRVRQPLRHRSHLHRLSRCLPPSSPSIEDNAIFKLGE</sequence>
<dbReference type="AlphaFoldDB" id="A0AAD5CRT1"/>
<feature type="non-terminal residue" evidence="1">
    <location>
        <position position="178"/>
    </location>
</feature>
<accession>A0AAD5CRT1</accession>
<evidence type="ECO:0000313" key="2">
    <source>
        <dbReference type="Proteomes" id="UP001206925"/>
    </source>
</evidence>
<protein>
    <submittedName>
        <fullName evidence="1">Uncharacterized protein</fullName>
    </submittedName>
</protein>
<dbReference type="Proteomes" id="UP001206925">
    <property type="component" value="Unassembled WGS sequence"/>
</dbReference>